<accession>A0A7W7RTE4</accession>
<proteinExistence type="predicted"/>
<sequence>MGGAARTWVERLDGVEAFAVTASGHTWRTSGFPTA</sequence>
<gene>
    <name evidence="1" type="ORF">FHR32_001872</name>
</gene>
<dbReference type="AlphaFoldDB" id="A0A7W7RTE4"/>
<evidence type="ECO:0000313" key="2">
    <source>
        <dbReference type="Proteomes" id="UP000534286"/>
    </source>
</evidence>
<reference evidence="1 2" key="1">
    <citation type="submission" date="2020-08" db="EMBL/GenBank/DDBJ databases">
        <title>Sequencing the genomes of 1000 actinobacteria strains.</title>
        <authorList>
            <person name="Klenk H.-P."/>
        </authorList>
    </citation>
    <scope>NUCLEOTIDE SEQUENCE [LARGE SCALE GENOMIC DNA]</scope>
    <source>
        <strain evidence="1 2">DSM 43023</strain>
    </source>
</reference>
<organism evidence="1 2">
    <name type="scientific">Streptosporangium album</name>
    <dbReference type="NCBI Taxonomy" id="47479"/>
    <lineage>
        <taxon>Bacteria</taxon>
        <taxon>Bacillati</taxon>
        <taxon>Actinomycetota</taxon>
        <taxon>Actinomycetes</taxon>
        <taxon>Streptosporangiales</taxon>
        <taxon>Streptosporangiaceae</taxon>
        <taxon>Streptosporangium</taxon>
    </lineage>
</organism>
<dbReference type="Proteomes" id="UP000534286">
    <property type="component" value="Unassembled WGS sequence"/>
</dbReference>
<keyword evidence="2" id="KW-1185">Reference proteome</keyword>
<name>A0A7W7RTE4_9ACTN</name>
<evidence type="ECO:0000313" key="1">
    <source>
        <dbReference type="EMBL" id="MBB4937567.1"/>
    </source>
</evidence>
<protein>
    <submittedName>
        <fullName evidence="1">Uncharacterized protein</fullName>
    </submittedName>
</protein>
<comment type="caution">
    <text evidence="1">The sequence shown here is derived from an EMBL/GenBank/DDBJ whole genome shotgun (WGS) entry which is preliminary data.</text>
</comment>
<dbReference type="EMBL" id="JACHJU010000001">
    <property type="protein sequence ID" value="MBB4937567.1"/>
    <property type="molecule type" value="Genomic_DNA"/>
</dbReference>